<dbReference type="InterPro" id="IPR007278">
    <property type="entry name" value="DUF397"/>
</dbReference>
<feature type="domain" description="DUF397" evidence="1">
    <location>
        <begin position="12"/>
        <end position="63"/>
    </location>
</feature>
<reference evidence="2 3" key="1">
    <citation type="submission" date="2022-06" db="EMBL/GenBank/DDBJ databases">
        <title>Draft genome sequence of type strain Streptomyces rubrisoli DSM 42083.</title>
        <authorList>
            <person name="Duangmal K."/>
            <person name="Klaysubun C."/>
        </authorList>
    </citation>
    <scope>NUCLEOTIDE SEQUENCE [LARGE SCALE GENOMIC DNA]</scope>
    <source>
        <strain evidence="2 3">DSM 42083</strain>
    </source>
</reference>
<dbReference type="RefSeq" id="WP_255926625.1">
    <property type="nucleotide sequence ID" value="NZ_JANFNH010000007.1"/>
</dbReference>
<evidence type="ECO:0000313" key="3">
    <source>
        <dbReference type="Proteomes" id="UP001206206"/>
    </source>
</evidence>
<keyword evidence="3" id="KW-1185">Reference proteome</keyword>
<dbReference type="Pfam" id="PF04149">
    <property type="entry name" value="DUF397"/>
    <property type="match status" value="1"/>
</dbReference>
<evidence type="ECO:0000259" key="1">
    <source>
        <dbReference type="Pfam" id="PF04149"/>
    </source>
</evidence>
<dbReference type="Proteomes" id="UP001206206">
    <property type="component" value="Unassembled WGS sequence"/>
</dbReference>
<evidence type="ECO:0000313" key="2">
    <source>
        <dbReference type="EMBL" id="MCQ4042448.1"/>
    </source>
</evidence>
<protein>
    <submittedName>
        <fullName evidence="2">DUF397 domain-containing protein</fullName>
    </submittedName>
</protein>
<gene>
    <name evidence="2" type="ORF">NON19_10470</name>
</gene>
<comment type="caution">
    <text evidence="2">The sequence shown here is derived from an EMBL/GenBank/DDBJ whole genome shotgun (WGS) entry which is preliminary data.</text>
</comment>
<proteinExistence type="predicted"/>
<organism evidence="2 3">
    <name type="scientific">Streptantibioticus rubrisoli</name>
    <dbReference type="NCBI Taxonomy" id="1387313"/>
    <lineage>
        <taxon>Bacteria</taxon>
        <taxon>Bacillati</taxon>
        <taxon>Actinomycetota</taxon>
        <taxon>Actinomycetes</taxon>
        <taxon>Kitasatosporales</taxon>
        <taxon>Streptomycetaceae</taxon>
        <taxon>Streptantibioticus</taxon>
    </lineage>
</organism>
<name>A0ABT1PDY7_9ACTN</name>
<dbReference type="EMBL" id="JANFNH010000007">
    <property type="protein sequence ID" value="MCQ4042448.1"/>
    <property type="molecule type" value="Genomic_DNA"/>
</dbReference>
<sequence length="70" mass="7238">MSNAQNTDTAIWITSSYSSSNGGQCVEVAAQPSGVRVRDSKDPAGPVLTFKASAWAQFADAVKSGELSTS</sequence>
<accession>A0ABT1PDY7</accession>